<feature type="binding site" evidence="8">
    <location>
        <begin position="294"/>
        <end position="297"/>
    </location>
    <ligand>
        <name>GTP</name>
        <dbReference type="ChEBI" id="CHEBI:37565"/>
        <label>2</label>
    </ligand>
</feature>
<evidence type="ECO:0000256" key="10">
    <source>
        <dbReference type="RuleBase" id="RU004481"/>
    </source>
</evidence>
<dbReference type="Proteomes" id="UP001615550">
    <property type="component" value="Unassembled WGS sequence"/>
</dbReference>
<gene>
    <name evidence="8 13" type="primary">der</name>
    <name evidence="13" type="ORF">ACD661_02865</name>
</gene>
<dbReference type="InterPro" id="IPR015946">
    <property type="entry name" value="KH_dom-like_a/b"/>
</dbReference>
<dbReference type="SUPFAM" id="SSF52540">
    <property type="entry name" value="P-loop containing nucleoside triphosphate hydrolases"/>
    <property type="match status" value="2"/>
</dbReference>
<dbReference type="CDD" id="cd01894">
    <property type="entry name" value="EngA1"/>
    <property type="match status" value="1"/>
</dbReference>
<feature type="binding site" evidence="8">
    <location>
        <begin position="9"/>
        <end position="16"/>
    </location>
    <ligand>
        <name>GTP</name>
        <dbReference type="ChEBI" id="CHEBI:37565"/>
        <label>1</label>
    </ligand>
</feature>
<dbReference type="PROSITE" id="PS51712">
    <property type="entry name" value="G_ENGA"/>
    <property type="match status" value="2"/>
</dbReference>
<dbReference type="NCBIfam" id="TIGR03594">
    <property type="entry name" value="GTPase_EngA"/>
    <property type="match status" value="1"/>
</dbReference>
<feature type="binding site" evidence="8">
    <location>
        <begin position="229"/>
        <end position="233"/>
    </location>
    <ligand>
        <name>GTP</name>
        <dbReference type="ChEBI" id="CHEBI:37565"/>
        <label>2</label>
    </ligand>
</feature>
<reference evidence="13 14" key="1">
    <citation type="submission" date="2024-08" db="EMBL/GenBank/DDBJ databases">
        <title>Draft Genome Sequence of Legionella lytica strain DSB2004, Isolated From a Fire Sprinkler System.</title>
        <authorList>
            <person name="Everhart A.D."/>
            <person name="Kidane D.T."/>
            <person name="Farone A.L."/>
            <person name="Farone M.B."/>
        </authorList>
    </citation>
    <scope>NUCLEOTIDE SEQUENCE [LARGE SCALE GENOMIC DNA]</scope>
    <source>
        <strain evidence="13 14">DSB2004</strain>
    </source>
</reference>
<sequence length="469" mass="52133">MVPVIALVGRPNVGKSTLFNRLTKTQDALVADFPGLTRDRQYGQATHEHKSYIVVDTGGIGVDDIEVDSLMSKQSTVALNEADIVLFLVDGRSGLTGIDENIAENLRRLSKKVHLVVNKTEGLDDDVACADFQSLGISDIHSISSSHGSGIYSLLDEILAPYAPQVEDKIGEEDEIRIAFAGRPNVGKSTLINRILGEERVVVFDMPGTTRDSIAIPFTRDDKRYVLIDTAGVRRKSRIDEKIEKFSVIKTLQAIKESNVCLQLLDANEGITDQDMNLLGFIIESGKALVIAVNKWDGKDEEHKEKIKSELSRRLHFASFAKIRFISALHGSGVGTLFKDINEAYASAVQSFSTPKLTRLLQDISTKHTPPCVSGRRIKLRYAHLGGHNPPVIVIHGNQLADLPDSYRRYLNNEFTKHLGLVGTPLKLEFRAGSNPYAEKKNKLSERQVNKKRRLMAWSKKKKVKSKKK</sequence>
<evidence type="ECO:0000256" key="6">
    <source>
        <dbReference type="ARBA" id="ARBA00023134"/>
    </source>
</evidence>
<dbReference type="RefSeq" id="WP_400186160.1">
    <property type="nucleotide sequence ID" value="NZ_JBGORX010000001.1"/>
</dbReference>
<evidence type="ECO:0000256" key="8">
    <source>
        <dbReference type="HAMAP-Rule" id="MF_00195"/>
    </source>
</evidence>
<dbReference type="InterPro" id="IPR027417">
    <property type="entry name" value="P-loop_NTPase"/>
</dbReference>
<comment type="function">
    <text evidence="8 10">GTPase that plays an essential role in the late steps of ribosome biogenesis.</text>
</comment>
<dbReference type="EMBL" id="JBGORX010000001">
    <property type="protein sequence ID" value="MFJ1267494.1"/>
    <property type="molecule type" value="Genomic_DNA"/>
</dbReference>
<dbReference type="PANTHER" id="PTHR43834">
    <property type="entry name" value="GTPASE DER"/>
    <property type="match status" value="1"/>
</dbReference>
<dbReference type="InterPro" id="IPR006073">
    <property type="entry name" value="GTP-bd"/>
</dbReference>
<keyword evidence="3 8" id="KW-0690">Ribosome biogenesis</keyword>
<dbReference type="CDD" id="cd01895">
    <property type="entry name" value="EngA2"/>
    <property type="match status" value="1"/>
</dbReference>
<comment type="caution">
    <text evidence="13">The sequence shown here is derived from an EMBL/GenBank/DDBJ whole genome shotgun (WGS) entry which is preliminary data.</text>
</comment>
<feature type="compositionally biased region" description="Basic and acidic residues" evidence="11">
    <location>
        <begin position="439"/>
        <end position="449"/>
    </location>
</feature>
<keyword evidence="4 10" id="KW-0677">Repeat</keyword>
<organism evidence="13 14">
    <name type="scientific">Legionella lytica</name>
    <dbReference type="NCBI Taxonomy" id="96232"/>
    <lineage>
        <taxon>Bacteria</taxon>
        <taxon>Pseudomonadati</taxon>
        <taxon>Pseudomonadota</taxon>
        <taxon>Gammaproteobacteria</taxon>
        <taxon>Legionellales</taxon>
        <taxon>Legionellaceae</taxon>
        <taxon>Legionella</taxon>
    </lineage>
</organism>
<feature type="domain" description="EngA-type G" evidence="12">
    <location>
        <begin position="176"/>
        <end position="349"/>
    </location>
</feature>
<evidence type="ECO:0000313" key="14">
    <source>
        <dbReference type="Proteomes" id="UP001615550"/>
    </source>
</evidence>
<evidence type="ECO:0000256" key="7">
    <source>
        <dbReference type="ARBA" id="ARBA00032345"/>
    </source>
</evidence>
<evidence type="ECO:0000256" key="4">
    <source>
        <dbReference type="ARBA" id="ARBA00022737"/>
    </source>
</evidence>
<evidence type="ECO:0000256" key="5">
    <source>
        <dbReference type="ARBA" id="ARBA00022741"/>
    </source>
</evidence>
<dbReference type="NCBIfam" id="TIGR00231">
    <property type="entry name" value="small_GTP"/>
    <property type="match status" value="2"/>
</dbReference>
<feature type="domain" description="EngA-type G" evidence="12">
    <location>
        <begin position="3"/>
        <end position="166"/>
    </location>
</feature>
<comment type="subunit">
    <text evidence="8">Associates with the 50S ribosomal subunit.</text>
</comment>
<dbReference type="InterPro" id="IPR016484">
    <property type="entry name" value="GTPase_Der"/>
</dbReference>
<proteinExistence type="inferred from homology"/>
<evidence type="ECO:0000256" key="2">
    <source>
        <dbReference type="ARBA" id="ARBA00020953"/>
    </source>
</evidence>
<dbReference type="InterPro" id="IPR032859">
    <property type="entry name" value="KH_dom-like"/>
</dbReference>
<dbReference type="InterPro" id="IPR031166">
    <property type="entry name" value="G_ENGA"/>
</dbReference>
<evidence type="ECO:0000256" key="11">
    <source>
        <dbReference type="SAM" id="MobiDB-lite"/>
    </source>
</evidence>
<keyword evidence="14" id="KW-1185">Reference proteome</keyword>
<keyword evidence="5 8" id="KW-0547">Nucleotide-binding</keyword>
<keyword evidence="6 8" id="KW-0342">GTP-binding</keyword>
<dbReference type="InterPro" id="IPR005225">
    <property type="entry name" value="Small_GTP-bd"/>
</dbReference>
<dbReference type="Pfam" id="PF14714">
    <property type="entry name" value="KH_dom-like"/>
    <property type="match status" value="1"/>
</dbReference>
<feature type="binding site" evidence="8">
    <location>
        <begin position="56"/>
        <end position="60"/>
    </location>
    <ligand>
        <name>GTP</name>
        <dbReference type="ChEBI" id="CHEBI:37565"/>
        <label>1</label>
    </ligand>
</feature>
<dbReference type="PRINTS" id="PR00326">
    <property type="entry name" value="GTP1OBG"/>
</dbReference>
<dbReference type="Gene3D" id="3.40.50.300">
    <property type="entry name" value="P-loop containing nucleotide triphosphate hydrolases"/>
    <property type="match status" value="2"/>
</dbReference>
<keyword evidence="13" id="KW-0378">Hydrolase</keyword>
<dbReference type="PANTHER" id="PTHR43834:SF6">
    <property type="entry name" value="GTPASE DER"/>
    <property type="match status" value="1"/>
</dbReference>
<feature type="binding site" evidence="8">
    <location>
        <begin position="182"/>
        <end position="189"/>
    </location>
    <ligand>
        <name>GTP</name>
        <dbReference type="ChEBI" id="CHEBI:37565"/>
        <label>2</label>
    </ligand>
</feature>
<comment type="similarity">
    <text evidence="1 8 9 10">Belongs to the TRAFAC class TrmE-Era-EngA-EngB-Septin-like GTPase superfamily. EngA (Der) GTPase family.</text>
</comment>
<accession>A0ABW8D7D2</accession>
<feature type="binding site" evidence="8">
    <location>
        <begin position="118"/>
        <end position="121"/>
    </location>
    <ligand>
        <name>GTP</name>
        <dbReference type="ChEBI" id="CHEBI:37565"/>
        <label>1</label>
    </ligand>
</feature>
<evidence type="ECO:0000256" key="1">
    <source>
        <dbReference type="ARBA" id="ARBA00008279"/>
    </source>
</evidence>
<dbReference type="GO" id="GO:0016787">
    <property type="term" value="F:hydrolase activity"/>
    <property type="evidence" value="ECO:0007669"/>
    <property type="project" value="UniProtKB-KW"/>
</dbReference>
<evidence type="ECO:0000256" key="9">
    <source>
        <dbReference type="PROSITE-ProRule" id="PRU01049"/>
    </source>
</evidence>
<evidence type="ECO:0000256" key="3">
    <source>
        <dbReference type="ARBA" id="ARBA00022517"/>
    </source>
</evidence>
<dbReference type="HAMAP" id="MF_00195">
    <property type="entry name" value="GTPase_Der"/>
    <property type="match status" value="1"/>
</dbReference>
<name>A0ABW8D7D2_9GAMM</name>
<evidence type="ECO:0000259" key="12">
    <source>
        <dbReference type="PROSITE" id="PS51712"/>
    </source>
</evidence>
<dbReference type="PIRSF" id="PIRSF006485">
    <property type="entry name" value="GTP-binding_EngA"/>
    <property type="match status" value="1"/>
</dbReference>
<feature type="compositionally biased region" description="Basic residues" evidence="11">
    <location>
        <begin position="450"/>
        <end position="469"/>
    </location>
</feature>
<evidence type="ECO:0000313" key="13">
    <source>
        <dbReference type="EMBL" id="MFJ1267494.1"/>
    </source>
</evidence>
<dbReference type="Pfam" id="PF01926">
    <property type="entry name" value="MMR_HSR1"/>
    <property type="match status" value="2"/>
</dbReference>
<protein>
    <recommendedName>
        <fullName evidence="2 8">GTPase Der</fullName>
    </recommendedName>
    <alternativeName>
        <fullName evidence="7 8">GTP-binding protein EngA</fullName>
    </alternativeName>
</protein>
<dbReference type="Gene3D" id="3.30.300.20">
    <property type="match status" value="1"/>
</dbReference>
<feature type="region of interest" description="Disordered" evidence="11">
    <location>
        <begin position="439"/>
        <end position="469"/>
    </location>
</feature>